<dbReference type="OrthoDB" id="4657524at2759"/>
<dbReference type="PANTHER" id="PTHR39613">
    <property type="entry name" value="ANCHORED CELL WALL PROTEIN, PUTATIVE (AFU_ORTHOLOGUE AFUA_4G08960)-RELATED"/>
    <property type="match status" value="1"/>
</dbReference>
<feature type="chain" id="PRO_5015537494" description="Ubiquitin 3 binding protein But2 C-terminal domain-containing protein" evidence="1">
    <location>
        <begin position="16"/>
        <end position="204"/>
    </location>
</feature>
<dbReference type="PANTHER" id="PTHR39613:SF1">
    <property type="entry name" value="ANCHORED CELL WALL PROTEIN, PUTATIVE (AFU_ORTHOLOGUE AFUA_4G08960)-RELATED"/>
    <property type="match status" value="1"/>
</dbReference>
<name>A0A2T2NIY4_CORCC</name>
<evidence type="ECO:0000256" key="1">
    <source>
        <dbReference type="SAM" id="SignalP"/>
    </source>
</evidence>
<organism evidence="3 4">
    <name type="scientific">Corynespora cassiicola Philippines</name>
    <dbReference type="NCBI Taxonomy" id="1448308"/>
    <lineage>
        <taxon>Eukaryota</taxon>
        <taxon>Fungi</taxon>
        <taxon>Dikarya</taxon>
        <taxon>Ascomycota</taxon>
        <taxon>Pezizomycotina</taxon>
        <taxon>Dothideomycetes</taxon>
        <taxon>Pleosporomycetidae</taxon>
        <taxon>Pleosporales</taxon>
        <taxon>Corynesporascaceae</taxon>
        <taxon>Corynespora</taxon>
    </lineage>
</organism>
<evidence type="ECO:0000313" key="3">
    <source>
        <dbReference type="EMBL" id="PSN65216.1"/>
    </source>
</evidence>
<gene>
    <name evidence="3" type="ORF">BS50DRAFT_53544</name>
</gene>
<feature type="domain" description="Ubiquitin 3 binding protein But2 C-terminal" evidence="2">
    <location>
        <begin position="38"/>
        <end position="188"/>
    </location>
</feature>
<accession>A0A2T2NIY4</accession>
<reference evidence="3 4" key="1">
    <citation type="journal article" date="2018" name="Front. Microbiol.">
        <title>Genome-Wide Analysis of Corynespora cassiicola Leaf Fall Disease Putative Effectors.</title>
        <authorList>
            <person name="Lopez D."/>
            <person name="Ribeiro S."/>
            <person name="Label P."/>
            <person name="Fumanal B."/>
            <person name="Venisse J.S."/>
            <person name="Kohler A."/>
            <person name="de Oliveira R.R."/>
            <person name="Labutti K."/>
            <person name="Lipzen A."/>
            <person name="Lail K."/>
            <person name="Bauer D."/>
            <person name="Ohm R.A."/>
            <person name="Barry K.W."/>
            <person name="Spatafora J."/>
            <person name="Grigoriev I.V."/>
            <person name="Martin F.M."/>
            <person name="Pujade-Renaud V."/>
        </authorList>
    </citation>
    <scope>NUCLEOTIDE SEQUENCE [LARGE SCALE GENOMIC DNA]</scope>
    <source>
        <strain evidence="3 4">Philippines</strain>
    </source>
</reference>
<evidence type="ECO:0000259" key="2">
    <source>
        <dbReference type="Pfam" id="PF09792"/>
    </source>
</evidence>
<dbReference type="InterPro" id="IPR018620">
    <property type="entry name" value="Ubiquitin3-bd_protein_But2_C"/>
</dbReference>
<dbReference type="Pfam" id="PF09792">
    <property type="entry name" value="But2"/>
    <property type="match status" value="1"/>
</dbReference>
<keyword evidence="1" id="KW-0732">Signal</keyword>
<feature type="signal peptide" evidence="1">
    <location>
        <begin position="1"/>
        <end position="15"/>
    </location>
</feature>
<evidence type="ECO:0000313" key="4">
    <source>
        <dbReference type="Proteomes" id="UP000240883"/>
    </source>
</evidence>
<sequence>MRTAIFTTLVSTAFALPSLIPRDECPAGSDYPAGAISPFLLTPISKANPDKAYGGVSVGVVTPNDLCTIVNLKIPDQINGELTVLKTCTLSVSLPTVEQAKPHTLEFSGPGHFTFTGYLTGFGSDDTTTYNKQPVPGPSPPSPPPVIVPGSSYVIAQLPCGILPGSGGQTVSGALCSTDTSLKWEQTDSEGSGGCPLGFFVVVS</sequence>
<dbReference type="Proteomes" id="UP000240883">
    <property type="component" value="Unassembled WGS sequence"/>
</dbReference>
<protein>
    <recommendedName>
        <fullName evidence="2">Ubiquitin 3 binding protein But2 C-terminal domain-containing protein</fullName>
    </recommendedName>
</protein>
<proteinExistence type="predicted"/>
<keyword evidence="4" id="KW-1185">Reference proteome</keyword>
<dbReference type="EMBL" id="KZ678137">
    <property type="protein sequence ID" value="PSN65216.1"/>
    <property type="molecule type" value="Genomic_DNA"/>
</dbReference>
<dbReference type="AlphaFoldDB" id="A0A2T2NIY4"/>